<organism evidence="1 2">
    <name type="scientific">Lipomyces kononenkoae</name>
    <name type="common">Yeast</name>
    <dbReference type="NCBI Taxonomy" id="34357"/>
    <lineage>
        <taxon>Eukaryota</taxon>
        <taxon>Fungi</taxon>
        <taxon>Dikarya</taxon>
        <taxon>Ascomycota</taxon>
        <taxon>Saccharomycotina</taxon>
        <taxon>Lipomycetes</taxon>
        <taxon>Lipomycetales</taxon>
        <taxon>Lipomycetaceae</taxon>
        <taxon>Lipomyces</taxon>
    </lineage>
</organism>
<keyword evidence="2" id="KW-1185">Reference proteome</keyword>
<gene>
    <name evidence="1" type="ORF">V1525DRAFT_422669</name>
</gene>
<reference evidence="2" key="1">
    <citation type="journal article" date="2024" name="Front. Bioeng. Biotechnol.">
        <title>Genome-scale model development and genomic sequencing of the oleaginous clade Lipomyces.</title>
        <authorList>
            <person name="Czajka J.J."/>
            <person name="Han Y."/>
            <person name="Kim J."/>
            <person name="Mondo S.J."/>
            <person name="Hofstad B.A."/>
            <person name="Robles A."/>
            <person name="Haridas S."/>
            <person name="Riley R."/>
            <person name="LaButti K."/>
            <person name="Pangilinan J."/>
            <person name="Andreopoulos W."/>
            <person name="Lipzen A."/>
            <person name="Yan J."/>
            <person name="Wang M."/>
            <person name="Ng V."/>
            <person name="Grigoriev I.V."/>
            <person name="Spatafora J.W."/>
            <person name="Magnuson J.K."/>
            <person name="Baker S.E."/>
            <person name="Pomraning K.R."/>
        </authorList>
    </citation>
    <scope>NUCLEOTIDE SEQUENCE [LARGE SCALE GENOMIC DNA]</scope>
    <source>
        <strain evidence="2">CBS 7786</strain>
    </source>
</reference>
<comment type="caution">
    <text evidence="1">The sequence shown here is derived from an EMBL/GenBank/DDBJ whole genome shotgun (WGS) entry which is preliminary data.</text>
</comment>
<sequence length="701" mass="77500">MSLVDGAFKFHNATTPGISVTNAIPGGRQLEVHADSSDKKDLVERAGMDFAGDSTMKLTNVIPSTMRSLTRSSRSAVTELVSLFPEYEVAALLVDTYFDRVHWFMLIFHQDEFRRRWQKLYRPPSNLTEVKYHDIGFISTFLMVITIGLQYTGVHRRRLLTGHNVDHEKLKERILSAIRAKLLDIVALGSLEAVQTCVLLGTYYLFHGSPGLAWPVCGCGLRIAQALNLHRKLPRDESGSLHAISLRNQNETRKRCWWAIYEIETFCSMSYGYPHSIKDADCDVEPLDPSAKSQFVQSPTSFNEPLQCDTTLLSYKYFMSKLSVLTKAALAELYCIGPVSGASPGSPASAMSGLHRKVQKVADFDVKLRQWQAEIPSKLQPQSGARVEVSYSSLDELDRDTGASGPRFESHIFQLQALTLKLAYENARILVHRPLLSYKLVAKSGDQTTSLSTGLSCDHPDPFRLSLQVCRDAALSTSELVSIPVAELISDTYAAAFVGIHTFTAAVTLAILSSIEPLSPQSHEVKSGLHRLMIMQTRLKDRSALAAQSLEILQRLTRHVMEKELSAMLDVSRPMKLSNPVAGVSADGPGVSHVTDRLHIAQQPVAEPNIEGVANLQPAVESGDTADIINGSLSFQYVADPALSQSNYDFDQAISTQMPPFRPELEQTPMSSSLVWLPADDEFPALEQAWIWGLDSFAPPE</sequence>
<dbReference type="EMBL" id="MU971541">
    <property type="protein sequence ID" value="KAK9233963.1"/>
    <property type="molecule type" value="Genomic_DNA"/>
</dbReference>
<protein>
    <submittedName>
        <fullName evidence="1">Fungal-specific transcription factor domain-containing protein</fullName>
    </submittedName>
</protein>
<evidence type="ECO:0000313" key="2">
    <source>
        <dbReference type="Proteomes" id="UP001433508"/>
    </source>
</evidence>
<dbReference type="Proteomes" id="UP001433508">
    <property type="component" value="Unassembled WGS sequence"/>
</dbReference>
<proteinExistence type="predicted"/>
<name>A0ACC3SQR1_LIPKO</name>
<evidence type="ECO:0000313" key="1">
    <source>
        <dbReference type="EMBL" id="KAK9233963.1"/>
    </source>
</evidence>
<accession>A0ACC3SQR1</accession>